<sequence length="346" mass="39927" precursor="true">MRYRILSLVPLLALPLLGGANDLPDERTSPSVSVEMREATRRIGRSINLGNALEAPVDGEWGLTIRKSHLVSIRDAGFTAVRIPVRWSAHVRRTPRQQIDEKFLSRVDSVIDAALENGLAVILNVHHFEEMYRDPARHEPTLHAIWRQLAAHYKTYDDRLMFELLNEPHDRLDAQTWNAVSSRLIRTVRERDCNRILIIGPARWNDPDLFPSLELPPEDRRLIATFHYYSPFEFTHQGASWVDDSEQWIGTKWSTNSPSAAQIKRDFAQVAQWGSQQGRPILLGEFGTRRQADARSRIAWTRYVRQMAEEHGFAWAYWEFGSDEFGICELPGLRWDEKMRAALLGH</sequence>
<dbReference type="GO" id="GO:0008422">
    <property type="term" value="F:beta-glucosidase activity"/>
    <property type="evidence" value="ECO:0007669"/>
    <property type="project" value="TreeGrafter"/>
</dbReference>
<dbReference type="Pfam" id="PF00150">
    <property type="entry name" value="Cellulase"/>
    <property type="match status" value="1"/>
</dbReference>
<dbReference type="GO" id="GO:0009986">
    <property type="term" value="C:cell surface"/>
    <property type="evidence" value="ECO:0007669"/>
    <property type="project" value="TreeGrafter"/>
</dbReference>
<evidence type="ECO:0000256" key="5">
    <source>
        <dbReference type="SAM" id="SignalP"/>
    </source>
</evidence>
<dbReference type="OrthoDB" id="9800955at2"/>
<organism evidence="7 8">
    <name type="scientific">Stratiformator vulcanicus</name>
    <dbReference type="NCBI Taxonomy" id="2527980"/>
    <lineage>
        <taxon>Bacteria</taxon>
        <taxon>Pseudomonadati</taxon>
        <taxon>Planctomycetota</taxon>
        <taxon>Planctomycetia</taxon>
        <taxon>Planctomycetales</taxon>
        <taxon>Planctomycetaceae</taxon>
        <taxon>Stratiformator</taxon>
    </lineage>
</organism>
<dbReference type="EMBL" id="CP036268">
    <property type="protein sequence ID" value="QDT38598.1"/>
    <property type="molecule type" value="Genomic_DNA"/>
</dbReference>
<dbReference type="GO" id="GO:0008810">
    <property type="term" value="F:cellulase activity"/>
    <property type="evidence" value="ECO:0007669"/>
    <property type="project" value="UniProtKB-EC"/>
</dbReference>
<dbReference type="PANTHER" id="PTHR31297">
    <property type="entry name" value="GLUCAN ENDO-1,6-BETA-GLUCOSIDASE B"/>
    <property type="match status" value="1"/>
</dbReference>
<dbReference type="InterPro" id="IPR050386">
    <property type="entry name" value="Glycosyl_hydrolase_5"/>
</dbReference>
<keyword evidence="2 4" id="KW-0378">Hydrolase</keyword>
<dbReference type="InterPro" id="IPR017853">
    <property type="entry name" value="GH"/>
</dbReference>
<evidence type="ECO:0000259" key="6">
    <source>
        <dbReference type="Pfam" id="PF00150"/>
    </source>
</evidence>
<dbReference type="Proteomes" id="UP000317318">
    <property type="component" value="Chromosome"/>
</dbReference>
<dbReference type="RefSeq" id="WP_145364691.1">
    <property type="nucleotide sequence ID" value="NZ_CP036268.1"/>
</dbReference>
<name>A0A517R3Y0_9PLAN</name>
<evidence type="ECO:0000256" key="2">
    <source>
        <dbReference type="ARBA" id="ARBA00022801"/>
    </source>
</evidence>
<reference evidence="7 8" key="1">
    <citation type="submission" date="2019-02" db="EMBL/GenBank/DDBJ databases">
        <title>Deep-cultivation of Planctomycetes and their phenomic and genomic characterization uncovers novel biology.</title>
        <authorList>
            <person name="Wiegand S."/>
            <person name="Jogler M."/>
            <person name="Boedeker C."/>
            <person name="Pinto D."/>
            <person name="Vollmers J."/>
            <person name="Rivas-Marin E."/>
            <person name="Kohn T."/>
            <person name="Peeters S.H."/>
            <person name="Heuer A."/>
            <person name="Rast P."/>
            <person name="Oberbeckmann S."/>
            <person name="Bunk B."/>
            <person name="Jeske O."/>
            <person name="Meyerdierks A."/>
            <person name="Storesund J.E."/>
            <person name="Kallscheuer N."/>
            <person name="Luecker S."/>
            <person name="Lage O.M."/>
            <person name="Pohl T."/>
            <person name="Merkel B.J."/>
            <person name="Hornburger P."/>
            <person name="Mueller R.-W."/>
            <person name="Bruemmer F."/>
            <person name="Labrenz M."/>
            <person name="Spormann A.M."/>
            <person name="Op den Camp H."/>
            <person name="Overmann J."/>
            <person name="Amann R."/>
            <person name="Jetten M.S.M."/>
            <person name="Mascher T."/>
            <person name="Medema M.H."/>
            <person name="Devos D.P."/>
            <person name="Kaster A.-K."/>
            <person name="Ovreas L."/>
            <person name="Rohde M."/>
            <person name="Galperin M.Y."/>
            <person name="Jogler C."/>
        </authorList>
    </citation>
    <scope>NUCLEOTIDE SEQUENCE [LARGE SCALE GENOMIC DNA]</scope>
    <source>
        <strain evidence="7 8">Pan189</strain>
    </source>
</reference>
<dbReference type="InterPro" id="IPR001547">
    <property type="entry name" value="Glyco_hydro_5"/>
</dbReference>
<evidence type="ECO:0000256" key="3">
    <source>
        <dbReference type="ARBA" id="ARBA00023295"/>
    </source>
</evidence>
<accession>A0A517R3Y0</accession>
<feature type="signal peptide" evidence="5">
    <location>
        <begin position="1"/>
        <end position="20"/>
    </location>
</feature>
<keyword evidence="3 4" id="KW-0326">Glycosidase</keyword>
<dbReference type="AlphaFoldDB" id="A0A517R3Y0"/>
<dbReference type="EC" id="3.2.1.4" evidence="7"/>
<dbReference type="GO" id="GO:0005576">
    <property type="term" value="C:extracellular region"/>
    <property type="evidence" value="ECO:0007669"/>
    <property type="project" value="TreeGrafter"/>
</dbReference>
<feature type="domain" description="Glycoside hydrolase family 5" evidence="6">
    <location>
        <begin position="61"/>
        <end position="322"/>
    </location>
</feature>
<evidence type="ECO:0000313" key="7">
    <source>
        <dbReference type="EMBL" id="QDT38598.1"/>
    </source>
</evidence>
<dbReference type="InterPro" id="IPR018087">
    <property type="entry name" value="Glyco_hydro_5_CS"/>
</dbReference>
<dbReference type="SUPFAM" id="SSF51445">
    <property type="entry name" value="(Trans)glycosidases"/>
    <property type="match status" value="1"/>
</dbReference>
<feature type="chain" id="PRO_5021808731" evidence="5">
    <location>
        <begin position="21"/>
        <end position="346"/>
    </location>
</feature>
<gene>
    <name evidence="7" type="primary">celH</name>
    <name evidence="7" type="ORF">Pan189_29930</name>
</gene>
<dbReference type="GO" id="GO:0009251">
    <property type="term" value="P:glucan catabolic process"/>
    <property type="evidence" value="ECO:0007669"/>
    <property type="project" value="TreeGrafter"/>
</dbReference>
<dbReference type="KEGG" id="svp:Pan189_29930"/>
<protein>
    <submittedName>
        <fullName evidence="7">Endoglucanase H</fullName>
        <ecNumber evidence="7">3.2.1.4</ecNumber>
    </submittedName>
</protein>
<proteinExistence type="inferred from homology"/>
<keyword evidence="8" id="KW-1185">Reference proteome</keyword>
<dbReference type="Gene3D" id="3.20.20.80">
    <property type="entry name" value="Glycosidases"/>
    <property type="match status" value="1"/>
</dbReference>
<evidence type="ECO:0000256" key="1">
    <source>
        <dbReference type="ARBA" id="ARBA00022729"/>
    </source>
</evidence>
<comment type="similarity">
    <text evidence="4">Belongs to the glycosyl hydrolase 5 (cellulase A) family.</text>
</comment>
<evidence type="ECO:0000313" key="8">
    <source>
        <dbReference type="Proteomes" id="UP000317318"/>
    </source>
</evidence>
<dbReference type="PROSITE" id="PS00659">
    <property type="entry name" value="GLYCOSYL_HYDROL_F5"/>
    <property type="match status" value="1"/>
</dbReference>
<evidence type="ECO:0000256" key="4">
    <source>
        <dbReference type="RuleBase" id="RU361153"/>
    </source>
</evidence>
<dbReference type="PANTHER" id="PTHR31297:SF17">
    <property type="entry name" value="ENDOGLUCANASE"/>
    <property type="match status" value="1"/>
</dbReference>
<keyword evidence="1 5" id="KW-0732">Signal</keyword>